<dbReference type="Proteomes" id="UP000245626">
    <property type="component" value="Unassembled WGS sequence"/>
</dbReference>
<keyword evidence="2" id="KW-1185">Reference proteome</keyword>
<proteinExistence type="predicted"/>
<gene>
    <name evidence="1" type="ORF">IE53DRAFT_391192</name>
</gene>
<name>A0ACD0NLD9_9BASI</name>
<accession>A0ACD0NLD9</accession>
<sequence length="882" mass="95919">MSDSSVSSYFTNLFSTQQGRALVIGSVALGSSLLTAATIYGAQRFKRSKRRRDLGEDIRRVTTSSFKDEVSVSSTDGRTPRYLQAGPGGAPARTPSHLRQSHSFQELEKSNGVSHPSSPSPTPNAARRKGNVAQDWDESLIREQLSRNYSFLGEEGMEKLRGSFVIVVGAGGVGSWAALMLLRSGISKLRLIDFDQVSLSSLNRHACANLSDVGRPKVVCCSEKFSQIAPWARLEAWVELFRGEEAERLLSGKPDYVVDAIDNIDTKVELLRYCAENRIKVISSMGAGAKSDPSRIQISDISTTSEDPLARSVRRRLRALGIPPLPPKEEEAAKSKKAQVKARANKQKKATAQEGLKPEAEDMERTPMKRSLSPSDTALEMTSSPSGTSPLVSRSTSQESLKGAAAVQPPSSSPSPLRGSSPTYSRPPMGKGSVGHSRRASSVSSFGSGVYGTPLTTPSDEMAALIPDGEREDMGLEPLDSPPPTIPEVKLEHEADEGQADVAAPVIDEQEEGASQGVVRPLSEGEEVVNSAPCTPPSLSESTPTLTNEKQGWSGVDLEGQDRVPSSKRHSTSSNLELEELEPEDSGYVVQQGEEDDQGKKREGDEPSLEEPTFFIPCIYSTEKSDTRLLPLDEAEFEKGDVDELAALEDFRVRILPVLGPLPAMFGLAAATHIICELAGHKMEPLAFKGRRKLYEKIFNDLSVSESRYRIPTSSNVATVVPTNLTRPTTPSFDSLGTSTSTDQQGGSLTKSTSNMTIRPKSSTQSLRTNAKVGGGGGKENQGPIQQIPFNLNDVAYLFEEVFNGRSVVPPYQPLSSAQLERWDSTLPISFDNIALFSRAQAKVHETEVLKNGRSPVEVWGKLTSERVKRRLATERRMRFFR</sequence>
<reference evidence="1 2" key="1">
    <citation type="journal article" date="2018" name="Mol. Biol. Evol.">
        <title>Broad Genomic Sampling Reveals a Smut Pathogenic Ancestry of the Fungal Clade Ustilaginomycotina.</title>
        <authorList>
            <person name="Kijpornyongpan T."/>
            <person name="Mondo S.J."/>
            <person name="Barry K."/>
            <person name="Sandor L."/>
            <person name="Lee J."/>
            <person name="Lipzen A."/>
            <person name="Pangilinan J."/>
            <person name="LaButti K."/>
            <person name="Hainaut M."/>
            <person name="Henrissat B."/>
            <person name="Grigoriev I.V."/>
            <person name="Spatafora J.W."/>
            <person name="Aime M.C."/>
        </authorList>
    </citation>
    <scope>NUCLEOTIDE SEQUENCE [LARGE SCALE GENOMIC DNA]</scope>
    <source>
        <strain evidence="1 2">SA 807</strain>
    </source>
</reference>
<evidence type="ECO:0000313" key="1">
    <source>
        <dbReference type="EMBL" id="PWN46637.1"/>
    </source>
</evidence>
<evidence type="ECO:0000313" key="2">
    <source>
        <dbReference type="Proteomes" id="UP000245626"/>
    </source>
</evidence>
<protein>
    <submittedName>
        <fullName evidence="1">Uncharacterized protein</fullName>
    </submittedName>
</protein>
<organism evidence="1 2">
    <name type="scientific">Violaceomyces palustris</name>
    <dbReference type="NCBI Taxonomy" id="1673888"/>
    <lineage>
        <taxon>Eukaryota</taxon>
        <taxon>Fungi</taxon>
        <taxon>Dikarya</taxon>
        <taxon>Basidiomycota</taxon>
        <taxon>Ustilaginomycotina</taxon>
        <taxon>Ustilaginomycetes</taxon>
        <taxon>Violaceomycetales</taxon>
        <taxon>Violaceomycetaceae</taxon>
        <taxon>Violaceomyces</taxon>
    </lineage>
</organism>
<dbReference type="EMBL" id="KZ820813">
    <property type="protein sequence ID" value="PWN46637.1"/>
    <property type="molecule type" value="Genomic_DNA"/>
</dbReference>